<dbReference type="RefSeq" id="WP_139294826.1">
    <property type="nucleotide sequence ID" value="NZ_FRCJ01000004.1"/>
</dbReference>
<protein>
    <submittedName>
        <fullName evidence="1">Uncharacterized protein</fullName>
    </submittedName>
</protein>
<gene>
    <name evidence="1" type="ORF">SAMN04488494_2211</name>
</gene>
<sequence length="108" mass="12216">MRKLVWIINAVEVVKTLKAGKKLQCVIAWDEKLGMISIKANNPPGVKVRKDSLLSRTDYGRVTESPLFYNIYEHIPKVLGLARITNAIDRDVKDAKEAIVTNEIIDRV</sequence>
<dbReference type="EMBL" id="FRCJ01000004">
    <property type="protein sequence ID" value="SHM58011.1"/>
    <property type="molecule type" value="Genomic_DNA"/>
</dbReference>
<evidence type="ECO:0000313" key="1">
    <source>
        <dbReference type="EMBL" id="SHM58011.1"/>
    </source>
</evidence>
<dbReference type="AlphaFoldDB" id="A0A1M7JYL9"/>
<accession>A0A1M7JYL9</accession>
<name>A0A1M7JYL9_XYLRU</name>
<evidence type="ECO:0000313" key="2">
    <source>
        <dbReference type="Proteomes" id="UP000184280"/>
    </source>
</evidence>
<dbReference type="Proteomes" id="UP000184280">
    <property type="component" value="Unassembled WGS sequence"/>
</dbReference>
<organism evidence="1 2">
    <name type="scientific">Xylanibacter ruminicola</name>
    <name type="common">Prevotella ruminicola</name>
    <dbReference type="NCBI Taxonomy" id="839"/>
    <lineage>
        <taxon>Bacteria</taxon>
        <taxon>Pseudomonadati</taxon>
        <taxon>Bacteroidota</taxon>
        <taxon>Bacteroidia</taxon>
        <taxon>Bacteroidales</taxon>
        <taxon>Prevotellaceae</taxon>
        <taxon>Xylanibacter</taxon>
    </lineage>
</organism>
<reference evidence="1 2" key="1">
    <citation type="submission" date="2016-11" db="EMBL/GenBank/DDBJ databases">
        <authorList>
            <person name="Jaros S."/>
            <person name="Januszkiewicz K."/>
            <person name="Wedrychowicz H."/>
        </authorList>
    </citation>
    <scope>NUCLEOTIDE SEQUENCE [LARGE SCALE GENOMIC DNA]</scope>
    <source>
        <strain evidence="1 2">BPI-34</strain>
    </source>
</reference>
<proteinExistence type="predicted"/>
<dbReference type="OrthoDB" id="9946096at2"/>